<gene>
    <name evidence="2" type="ORF">KRX52_06745</name>
</gene>
<organism evidence="2 3">
    <name type="scientific">Geopseudomonas aromaticivorans</name>
    <dbReference type="NCBI Taxonomy" id="2849492"/>
    <lineage>
        <taxon>Bacteria</taxon>
        <taxon>Pseudomonadati</taxon>
        <taxon>Pseudomonadota</taxon>
        <taxon>Gammaproteobacteria</taxon>
        <taxon>Pseudomonadales</taxon>
        <taxon>Pseudomonadaceae</taxon>
        <taxon>Geopseudomonas</taxon>
    </lineage>
</organism>
<protein>
    <submittedName>
        <fullName evidence="2">Sugar phosphate isomerase/epimerase</fullName>
    </submittedName>
</protein>
<dbReference type="GO" id="GO:0016853">
    <property type="term" value="F:isomerase activity"/>
    <property type="evidence" value="ECO:0007669"/>
    <property type="project" value="UniProtKB-KW"/>
</dbReference>
<keyword evidence="2" id="KW-0413">Isomerase</keyword>
<dbReference type="InterPro" id="IPR050312">
    <property type="entry name" value="IolE/XylAMocC-like"/>
</dbReference>
<keyword evidence="3" id="KW-1185">Reference proteome</keyword>
<dbReference type="PANTHER" id="PTHR12110:SF48">
    <property type="entry name" value="BLL3656 PROTEIN"/>
    <property type="match status" value="1"/>
</dbReference>
<name>A0ABS6MUL5_9GAMM</name>
<dbReference type="Pfam" id="PF01261">
    <property type="entry name" value="AP_endonuc_2"/>
    <property type="match status" value="1"/>
</dbReference>
<accession>A0ABS6MUL5</accession>
<sequence>MPTTPLALHHFTLCDVSPLELVPIAAEVGCAGVCLFVESPPGFGFPLVTPAMRGELLARLRDHGVRVTNLEFFSLTEGVDLDAFRPALALGAELGARLAVTHIHDPDPLRATDCLGRFAELAGEYGLQLGLEFMALTPGCMSLAAATGFVERVGRANLGIGVDALHLARSGGTPAEVAALAPNLIAYAQLCDGPLLPAGVAALDPARYAEEAINRLPPGQGVFPLAQLLRALPPAAALDVEVPMPRLAAQGVSAVQRARLAVEGARNLVDALTR</sequence>
<comment type="caution">
    <text evidence="2">The sequence shown here is derived from an EMBL/GenBank/DDBJ whole genome shotgun (WGS) entry which is preliminary data.</text>
</comment>
<dbReference type="Proteomes" id="UP000813068">
    <property type="component" value="Unassembled WGS sequence"/>
</dbReference>
<dbReference type="RefSeq" id="WP_217680834.1">
    <property type="nucleotide sequence ID" value="NZ_JAHRGL010000016.1"/>
</dbReference>
<dbReference type="InterPro" id="IPR013022">
    <property type="entry name" value="Xyl_isomerase-like_TIM-brl"/>
</dbReference>
<feature type="domain" description="Xylose isomerase-like TIM barrel" evidence="1">
    <location>
        <begin position="24"/>
        <end position="232"/>
    </location>
</feature>
<proteinExistence type="predicted"/>
<dbReference type="EMBL" id="JAHRGL010000016">
    <property type="protein sequence ID" value="MBV2132501.1"/>
    <property type="molecule type" value="Genomic_DNA"/>
</dbReference>
<dbReference type="PANTHER" id="PTHR12110">
    <property type="entry name" value="HYDROXYPYRUVATE ISOMERASE"/>
    <property type="match status" value="1"/>
</dbReference>
<reference evidence="2 3" key="1">
    <citation type="submission" date="2021-06" db="EMBL/GenBank/DDBJ databases">
        <title>Differences between aerobic and microaerobic xylene degrading microbial communities.</title>
        <authorList>
            <person name="Banerjee S."/>
            <person name="Tancsics A."/>
        </authorList>
    </citation>
    <scope>NUCLEOTIDE SEQUENCE [LARGE SCALE GENOMIC DNA]</scope>
    <source>
        <strain evidence="2 3">MAP12</strain>
    </source>
</reference>
<evidence type="ECO:0000313" key="3">
    <source>
        <dbReference type="Proteomes" id="UP000813068"/>
    </source>
</evidence>
<evidence type="ECO:0000313" key="2">
    <source>
        <dbReference type="EMBL" id="MBV2132501.1"/>
    </source>
</evidence>
<evidence type="ECO:0000259" key="1">
    <source>
        <dbReference type="Pfam" id="PF01261"/>
    </source>
</evidence>